<evidence type="ECO:0000256" key="5">
    <source>
        <dbReference type="ARBA" id="ARBA00022771"/>
    </source>
</evidence>
<dbReference type="InterPro" id="IPR021893">
    <property type="entry name" value="ZMYM2-like_C"/>
</dbReference>
<keyword evidence="11" id="KW-1185">Reference proteome</keyword>
<keyword evidence="5" id="KW-0863">Zinc-finger</keyword>
<feature type="domain" description="TRASH" evidence="9">
    <location>
        <begin position="141"/>
        <end position="177"/>
    </location>
</feature>
<keyword evidence="2" id="KW-0597">Phosphoprotein</keyword>
<dbReference type="InterPro" id="IPR010507">
    <property type="entry name" value="Znf_MYM"/>
</dbReference>
<evidence type="ECO:0000313" key="10">
    <source>
        <dbReference type="EMBL" id="KAF7704090.1"/>
    </source>
</evidence>
<keyword evidence="3" id="KW-0479">Metal-binding</keyword>
<keyword evidence="1" id="KW-1017">Isopeptide bond</keyword>
<dbReference type="EMBL" id="JABFDY010000008">
    <property type="protein sequence ID" value="KAF7704090.1"/>
    <property type="molecule type" value="Genomic_DNA"/>
</dbReference>
<feature type="domain" description="TRASH" evidence="9">
    <location>
        <begin position="183"/>
        <end position="218"/>
    </location>
</feature>
<proteinExistence type="predicted"/>
<dbReference type="AlphaFoldDB" id="A0A8T0BF96"/>
<evidence type="ECO:0000256" key="6">
    <source>
        <dbReference type="ARBA" id="ARBA00022833"/>
    </source>
</evidence>
<reference evidence="10" key="1">
    <citation type="submission" date="2020-08" db="EMBL/GenBank/DDBJ databases">
        <title>Chromosome-level assembly of Southern catfish (Silurus meridionalis) provides insights into visual adaptation to the nocturnal and benthic lifestyles.</title>
        <authorList>
            <person name="Zhang Y."/>
            <person name="Wang D."/>
            <person name="Peng Z."/>
        </authorList>
    </citation>
    <scope>NUCLEOTIDE SEQUENCE</scope>
    <source>
        <strain evidence="10">SWU-2019-XX</strain>
        <tissue evidence="10">Muscle</tissue>
    </source>
</reference>
<evidence type="ECO:0000256" key="4">
    <source>
        <dbReference type="ARBA" id="ARBA00022737"/>
    </source>
</evidence>
<feature type="domain" description="TRASH" evidence="9">
    <location>
        <begin position="270"/>
        <end position="305"/>
    </location>
</feature>
<dbReference type="PANTHER" id="PTHR45736:SF5">
    <property type="entry name" value="ZINC FINGER MYM-TYPE PROTEIN 4"/>
    <property type="match status" value="1"/>
</dbReference>
<evidence type="ECO:0000313" key="11">
    <source>
        <dbReference type="Proteomes" id="UP000606274"/>
    </source>
</evidence>
<keyword evidence="7" id="KW-0832">Ubl conjugation</keyword>
<dbReference type="Proteomes" id="UP000606274">
    <property type="component" value="Unassembled WGS sequence"/>
</dbReference>
<comment type="caution">
    <text evidence="10">The sequence shown here is derived from an EMBL/GenBank/DDBJ whole genome shotgun (WGS) entry which is preliminary data.</text>
</comment>
<protein>
    <recommendedName>
        <fullName evidence="9">TRASH domain-containing protein</fullName>
    </recommendedName>
</protein>
<evidence type="ECO:0000256" key="7">
    <source>
        <dbReference type="ARBA" id="ARBA00022843"/>
    </source>
</evidence>
<dbReference type="InterPro" id="IPR011017">
    <property type="entry name" value="TRASH_dom"/>
</dbReference>
<dbReference type="InterPro" id="IPR057926">
    <property type="entry name" value="QRICH1_dom"/>
</dbReference>
<dbReference type="PANTHER" id="PTHR45736">
    <property type="entry name" value="ZINC FINGER MYM-TYPE PROTEIN"/>
    <property type="match status" value="1"/>
</dbReference>
<feature type="compositionally biased region" description="Basic and acidic residues" evidence="8">
    <location>
        <begin position="547"/>
        <end position="567"/>
    </location>
</feature>
<feature type="region of interest" description="Disordered" evidence="8">
    <location>
        <begin position="471"/>
        <end position="596"/>
    </location>
</feature>
<accession>A0A8T0BF96</accession>
<evidence type="ECO:0000259" key="9">
    <source>
        <dbReference type="SMART" id="SM00746"/>
    </source>
</evidence>
<keyword evidence="4" id="KW-0677">Repeat</keyword>
<dbReference type="InterPro" id="IPR051284">
    <property type="entry name" value="ZnF_MYMT-QRICH1"/>
</dbReference>
<feature type="region of interest" description="Disordered" evidence="8">
    <location>
        <begin position="357"/>
        <end position="379"/>
    </location>
</feature>
<evidence type="ECO:0000256" key="2">
    <source>
        <dbReference type="ARBA" id="ARBA00022553"/>
    </source>
</evidence>
<evidence type="ECO:0000256" key="1">
    <source>
        <dbReference type="ARBA" id="ARBA00022499"/>
    </source>
</evidence>
<dbReference type="Pfam" id="PF06467">
    <property type="entry name" value="zf-FCS"/>
    <property type="match status" value="3"/>
</dbReference>
<sequence length="902" mass="100330">MDQMMEGTNAQGVIEFFCSSRCVANSQASCTLSGASFPCTNCQKLAVPQYHLAMSDGSIRNFCSYECVGRFQERLQRSSQMNGGSYHSLNMGPQPPVPLHPSSVPASVQNTTPPSVPASRPTNSHDPLQQAEALGPAKLTCKQCQKQFSSKPEVLQFKNHTGLFCSRLCCDMYKRERDVGAVCEYCKEEKIAKEIVMYDKQPRTFCCEGCKLLYKHDYAKQHRGQSRVCAYCSNVTHKSLQNHFGGKLEEFCSKECMSLYTVLFYEMAKCHACRNQGPLKESIRWDETVRHFCNLQCLLHFCSKSIIPDQPNSNGINTAPTTAQAPLSLSKDMPVIGGIVSLASALAGNTALTGALPTSNASSKISGDASTQTDVSVNGDPQQRRMLKNKAIMCKPISDEQSIQCELEPPKLLSKTVIDENGEKVKLVPVPIPVPTPVYIPVPVHLYTQFTPLPLGFPFPIPVPLVVPASQESAQPKDEDVEKVKSRPLSHGDQGSNYSGDLESEARSTPFSWADPEDSSHKPPVTLSESEGPKDPPGTATGSDLLDLEKDIPLATTDHEATKEQKSSAKRRKRGKKGRRRSGTDVASGMVSSPPSSKLHHMYGVKAWAIWVQQRAELTDASPLVLKEDVLDCSSEELGDALCHFISEVRRPNGQPYAPDSVYYLCLGIQQHLLENGRLENIFTDPLYNQFTTDMTRLIKDWEGNLTPSGFLQSRIEETFLWECKQLGALSPYVLLNTLIFFGVKHLDLKTVDQHQHLSFASIARCSRNMKHGRSSYLRFRFAGRDDGEREKRVLLGKRKRDDAEEDVEYGEMPENTEDPLHCPVRLYEFYLSKCPDCVKERPDVFYLQPESSCHPGSSVWYSTQPLDGTILDSMLSRILAVRDVHVEPKPLQPSSSDEDTP</sequence>
<evidence type="ECO:0000256" key="8">
    <source>
        <dbReference type="SAM" id="MobiDB-lite"/>
    </source>
</evidence>
<dbReference type="GO" id="GO:0008270">
    <property type="term" value="F:zinc ion binding"/>
    <property type="evidence" value="ECO:0007669"/>
    <property type="project" value="UniProtKB-KW"/>
</dbReference>
<evidence type="ECO:0000256" key="3">
    <source>
        <dbReference type="ARBA" id="ARBA00022723"/>
    </source>
</evidence>
<feature type="compositionally biased region" description="Polar residues" evidence="8">
    <location>
        <begin position="79"/>
        <end position="88"/>
    </location>
</feature>
<name>A0A8T0BF96_SILME</name>
<feature type="compositionally biased region" description="Polar residues" evidence="8">
    <location>
        <begin position="104"/>
        <end position="113"/>
    </location>
</feature>
<feature type="compositionally biased region" description="Basic and acidic residues" evidence="8">
    <location>
        <begin position="475"/>
        <end position="485"/>
    </location>
</feature>
<dbReference type="Pfam" id="PF12012">
    <property type="entry name" value="DUF3504"/>
    <property type="match status" value="1"/>
</dbReference>
<feature type="domain" description="TRASH" evidence="9">
    <location>
        <begin position="229"/>
        <end position="264"/>
    </location>
</feature>
<feature type="compositionally biased region" description="Basic residues" evidence="8">
    <location>
        <begin position="568"/>
        <end position="581"/>
    </location>
</feature>
<dbReference type="Pfam" id="PF25561">
    <property type="entry name" value="QRICH1"/>
    <property type="match status" value="1"/>
</dbReference>
<gene>
    <name evidence="10" type="ORF">HF521_021162</name>
</gene>
<feature type="domain" description="TRASH" evidence="9">
    <location>
        <begin position="39"/>
        <end position="75"/>
    </location>
</feature>
<keyword evidence="6" id="KW-0862">Zinc</keyword>
<dbReference type="SMART" id="SM00746">
    <property type="entry name" value="TRASH"/>
    <property type="match status" value="5"/>
</dbReference>
<organism evidence="10 11">
    <name type="scientific">Silurus meridionalis</name>
    <name type="common">Southern catfish</name>
    <name type="synonym">Silurus soldatovi meridionalis</name>
    <dbReference type="NCBI Taxonomy" id="175797"/>
    <lineage>
        <taxon>Eukaryota</taxon>
        <taxon>Metazoa</taxon>
        <taxon>Chordata</taxon>
        <taxon>Craniata</taxon>
        <taxon>Vertebrata</taxon>
        <taxon>Euteleostomi</taxon>
        <taxon>Actinopterygii</taxon>
        <taxon>Neopterygii</taxon>
        <taxon>Teleostei</taxon>
        <taxon>Ostariophysi</taxon>
        <taxon>Siluriformes</taxon>
        <taxon>Siluridae</taxon>
        <taxon>Silurus</taxon>
    </lineage>
</organism>
<feature type="region of interest" description="Disordered" evidence="8">
    <location>
        <begin position="79"/>
        <end position="128"/>
    </location>
</feature>